<dbReference type="GO" id="GO:0042910">
    <property type="term" value="F:xenobiotic transmembrane transporter activity"/>
    <property type="evidence" value="ECO:0007669"/>
    <property type="project" value="InterPro"/>
</dbReference>
<dbReference type="GO" id="GO:0015297">
    <property type="term" value="F:antiporter activity"/>
    <property type="evidence" value="ECO:0007669"/>
    <property type="project" value="InterPro"/>
</dbReference>
<dbReference type="InterPro" id="IPR050222">
    <property type="entry name" value="MATE_MdtK"/>
</dbReference>
<dbReference type="PANTHER" id="PTHR43298">
    <property type="entry name" value="MULTIDRUG RESISTANCE PROTEIN NORM-RELATED"/>
    <property type="match status" value="1"/>
</dbReference>
<dbReference type="CDD" id="cd13137">
    <property type="entry name" value="MATE_NorM_like"/>
    <property type="match status" value="1"/>
</dbReference>
<dbReference type="Proteomes" id="UP000754644">
    <property type="component" value="Unassembled WGS sequence"/>
</dbReference>
<accession>A0A972VX48</accession>
<evidence type="ECO:0000256" key="1">
    <source>
        <dbReference type="ARBA" id="ARBA00022448"/>
    </source>
</evidence>
<evidence type="ECO:0000256" key="2">
    <source>
        <dbReference type="SAM" id="Phobius"/>
    </source>
</evidence>
<dbReference type="AlphaFoldDB" id="A0A972VX48"/>
<dbReference type="NCBIfam" id="TIGR00797">
    <property type="entry name" value="matE"/>
    <property type="match status" value="1"/>
</dbReference>
<feature type="transmembrane region" description="Helical" evidence="2">
    <location>
        <begin position="169"/>
        <end position="187"/>
    </location>
</feature>
<feature type="transmembrane region" description="Helical" evidence="2">
    <location>
        <begin position="274"/>
        <end position="304"/>
    </location>
</feature>
<dbReference type="EMBL" id="JABMOJ010000266">
    <property type="protein sequence ID" value="NQV65121.1"/>
    <property type="molecule type" value="Genomic_DNA"/>
</dbReference>
<dbReference type="Pfam" id="PF01554">
    <property type="entry name" value="MatE"/>
    <property type="match status" value="2"/>
</dbReference>
<feature type="transmembrane region" description="Helical" evidence="2">
    <location>
        <begin position="61"/>
        <end position="81"/>
    </location>
</feature>
<sequence>MPDSLADETQVLEKPQLSIWQLAWPAIISNLLFSVIGLVSIKIVGSLGASAVASATTGNRIFFALQAIMMAISAGTTAMVARSVGAKNYTEAAKVTSVSLWIGNVVAVFLMIPCIIFAREMAGVFGLDETTTVDAARFIQWISVFNVAFAINMILSASLRAAGDTRTPLWIGVLTNVVNVALVYWLVFGGYGIPAMGVAGAAIANGLSFTLAAMVYLGLWYGGRLKVGVGGRGSMTEKRVRQLIDIGYPAGVEQLVFQLGFLAFLWLVGYYGTAAFAAYGIGVQILSLSFVVGFGFSIAGATLVGQHMGAKDPQGAM</sequence>
<dbReference type="PANTHER" id="PTHR43298:SF2">
    <property type="entry name" value="FMN_FAD EXPORTER YEEO-RELATED"/>
    <property type="match status" value="1"/>
</dbReference>
<dbReference type="GO" id="GO:0005886">
    <property type="term" value="C:plasma membrane"/>
    <property type="evidence" value="ECO:0007669"/>
    <property type="project" value="TreeGrafter"/>
</dbReference>
<keyword evidence="2" id="KW-0472">Membrane</keyword>
<reference evidence="3" key="1">
    <citation type="submission" date="2020-05" db="EMBL/GenBank/DDBJ databases">
        <title>Sulfur intermediates as new biogeochemical hubs in an aquatic model microbial ecosystem.</title>
        <authorList>
            <person name="Vigneron A."/>
        </authorList>
    </citation>
    <scope>NUCLEOTIDE SEQUENCE</scope>
    <source>
        <strain evidence="3">Bin.250</strain>
    </source>
</reference>
<feature type="transmembrane region" description="Helical" evidence="2">
    <location>
        <begin position="193"/>
        <end position="222"/>
    </location>
</feature>
<gene>
    <name evidence="3" type="ORF">HQ497_07140</name>
</gene>
<keyword evidence="2" id="KW-1133">Transmembrane helix</keyword>
<keyword evidence="2" id="KW-0812">Transmembrane</keyword>
<name>A0A972VX48_9GAMM</name>
<comment type="caution">
    <text evidence="3">The sequence shown here is derived from an EMBL/GenBank/DDBJ whole genome shotgun (WGS) entry which is preliminary data.</text>
</comment>
<feature type="transmembrane region" description="Helical" evidence="2">
    <location>
        <begin position="138"/>
        <end position="157"/>
    </location>
</feature>
<feature type="transmembrane region" description="Helical" evidence="2">
    <location>
        <begin position="93"/>
        <end position="118"/>
    </location>
</feature>
<proteinExistence type="predicted"/>
<organism evidence="3 4">
    <name type="scientific">SAR86 cluster bacterium</name>
    <dbReference type="NCBI Taxonomy" id="2030880"/>
    <lineage>
        <taxon>Bacteria</taxon>
        <taxon>Pseudomonadati</taxon>
        <taxon>Pseudomonadota</taxon>
        <taxon>Gammaproteobacteria</taxon>
        <taxon>SAR86 cluster</taxon>
    </lineage>
</organism>
<keyword evidence="1" id="KW-0813">Transport</keyword>
<feature type="transmembrane region" description="Helical" evidence="2">
    <location>
        <begin position="22"/>
        <end position="41"/>
    </location>
</feature>
<feature type="non-terminal residue" evidence="3">
    <location>
        <position position="317"/>
    </location>
</feature>
<evidence type="ECO:0000313" key="3">
    <source>
        <dbReference type="EMBL" id="NQV65121.1"/>
    </source>
</evidence>
<protein>
    <submittedName>
        <fullName evidence="3">MATE family efflux transporter</fullName>
    </submittedName>
</protein>
<evidence type="ECO:0000313" key="4">
    <source>
        <dbReference type="Proteomes" id="UP000754644"/>
    </source>
</evidence>
<dbReference type="InterPro" id="IPR002528">
    <property type="entry name" value="MATE_fam"/>
</dbReference>